<organism evidence="2 3">
    <name type="scientific">Flavobacterium cupreum</name>
    <dbReference type="NCBI Taxonomy" id="2133766"/>
    <lineage>
        <taxon>Bacteria</taxon>
        <taxon>Pseudomonadati</taxon>
        <taxon>Bacteroidota</taxon>
        <taxon>Flavobacteriia</taxon>
        <taxon>Flavobacteriales</taxon>
        <taxon>Flavobacteriaceae</taxon>
        <taxon>Flavobacterium</taxon>
    </lineage>
</organism>
<protein>
    <submittedName>
        <fullName evidence="2">YcxB family protein</fullName>
    </submittedName>
</protein>
<comment type="caution">
    <text evidence="2">The sequence shown here is derived from an EMBL/GenBank/DDBJ whole genome shotgun (WGS) entry which is preliminary data.</text>
</comment>
<feature type="transmembrane region" description="Helical" evidence="1">
    <location>
        <begin position="85"/>
        <end position="106"/>
    </location>
</feature>
<dbReference type="EMBL" id="QWDM01000001">
    <property type="protein sequence ID" value="RUT72332.1"/>
    <property type="molecule type" value="Genomic_DNA"/>
</dbReference>
<keyword evidence="1" id="KW-1133">Transmembrane helix</keyword>
<evidence type="ECO:0000313" key="2">
    <source>
        <dbReference type="EMBL" id="RUT72332.1"/>
    </source>
</evidence>
<gene>
    <name evidence="2" type="ORF">D0817_01600</name>
</gene>
<reference evidence="3" key="1">
    <citation type="journal article" date="2019" name="Syst. Appl. Microbiol.">
        <title>Flavobacterium circumlabens sp. nov. and Flavobacterium cupreum sp. nov., two psychrotrophic species isolated from Antarctic environmental samples.</title>
        <authorList>
            <person name="Kralova S."/>
            <person name="Busse H.-J."/>
            <person name="Svec P."/>
            <person name="Maslanova I."/>
            <person name="Stankova E."/>
            <person name="Bartak M."/>
            <person name="Sedlacek I."/>
        </authorList>
    </citation>
    <scope>NUCLEOTIDE SEQUENCE [LARGE SCALE GENOMIC DNA]</scope>
    <source>
        <strain evidence="3">CCM 8825</strain>
    </source>
</reference>
<accession>A0A434AD75</accession>
<keyword evidence="3" id="KW-1185">Reference proteome</keyword>
<proteinExistence type="predicted"/>
<dbReference type="Proteomes" id="UP000288102">
    <property type="component" value="Unassembled WGS sequence"/>
</dbReference>
<keyword evidence="1" id="KW-0812">Transmembrane</keyword>
<sequence length="198" mass="23810">MTRMKKNKFEWLITNTIRMNTSKFSAEFELNINEIQKLNKMYFKRLYKGRVTFFFVIIMVSFLLFDFLNLESQEDFFRFQLRSLVLIVSFFMFHYSFVNATCRILFKLVRRLMGYSSLIRKYKLNFTSSDIHVNSPLGAFVHKWSQIDKAVLTKDFFFLYVKDKDQHIISISNKCHGNRNMSDLITFVDCHVTQIMKM</sequence>
<dbReference type="AlphaFoldDB" id="A0A434AD75"/>
<evidence type="ECO:0000313" key="3">
    <source>
        <dbReference type="Proteomes" id="UP000288102"/>
    </source>
</evidence>
<keyword evidence="1" id="KW-0472">Membrane</keyword>
<name>A0A434AD75_9FLAO</name>
<evidence type="ECO:0000256" key="1">
    <source>
        <dbReference type="SAM" id="Phobius"/>
    </source>
</evidence>
<dbReference type="RefSeq" id="WP_193555347.1">
    <property type="nucleotide sequence ID" value="NZ_QWDM01000001.1"/>
</dbReference>
<feature type="transmembrane region" description="Helical" evidence="1">
    <location>
        <begin position="47"/>
        <end position="65"/>
    </location>
</feature>